<comment type="caution">
    <text evidence="1">The sequence shown here is derived from an EMBL/GenBank/DDBJ whole genome shotgun (WGS) entry which is preliminary data.</text>
</comment>
<dbReference type="Proteomes" id="UP001296993">
    <property type="component" value="Unassembled WGS sequence"/>
</dbReference>
<accession>A0ABS4X9K4</accession>
<protein>
    <submittedName>
        <fullName evidence="1">Uncharacterized protein</fullName>
    </submittedName>
</protein>
<sequence length="51" mass="5461">MQPSTASGETPGGIKNGDGMAIRVFKHPALQLYLVHHLAASDARALRLLLH</sequence>
<proteinExistence type="predicted"/>
<evidence type="ECO:0000313" key="1">
    <source>
        <dbReference type="EMBL" id="MBP2385145.1"/>
    </source>
</evidence>
<gene>
    <name evidence="1" type="ORF">JOF47_000656</name>
</gene>
<organism evidence="1 2">
    <name type="scientific">Paeniglutamicibacter kerguelensis</name>
    <dbReference type="NCBI Taxonomy" id="254788"/>
    <lineage>
        <taxon>Bacteria</taxon>
        <taxon>Bacillati</taxon>
        <taxon>Actinomycetota</taxon>
        <taxon>Actinomycetes</taxon>
        <taxon>Micrococcales</taxon>
        <taxon>Micrococcaceae</taxon>
        <taxon>Paeniglutamicibacter</taxon>
    </lineage>
</organism>
<name>A0ABS4X9K4_9MICC</name>
<reference evidence="1 2" key="1">
    <citation type="submission" date="2021-03" db="EMBL/GenBank/DDBJ databases">
        <title>Sequencing the genomes of 1000 actinobacteria strains.</title>
        <authorList>
            <person name="Klenk H.-P."/>
        </authorList>
    </citation>
    <scope>NUCLEOTIDE SEQUENCE [LARGE SCALE GENOMIC DNA]</scope>
    <source>
        <strain evidence="1 2">DSM 15797</strain>
    </source>
</reference>
<keyword evidence="2" id="KW-1185">Reference proteome</keyword>
<dbReference type="EMBL" id="JAGIOF010000001">
    <property type="protein sequence ID" value="MBP2385145.1"/>
    <property type="molecule type" value="Genomic_DNA"/>
</dbReference>
<evidence type="ECO:0000313" key="2">
    <source>
        <dbReference type="Proteomes" id="UP001296993"/>
    </source>
</evidence>